<comment type="caution">
    <text evidence="7">The sequence shown here is derived from an EMBL/GenBank/DDBJ whole genome shotgun (WGS) entry which is preliminary data.</text>
</comment>
<feature type="transmembrane region" description="Helical" evidence="5">
    <location>
        <begin position="47"/>
        <end position="77"/>
    </location>
</feature>
<evidence type="ECO:0000313" key="7">
    <source>
        <dbReference type="EMBL" id="GAA4841172.1"/>
    </source>
</evidence>
<evidence type="ECO:0000259" key="6">
    <source>
        <dbReference type="Pfam" id="PF04932"/>
    </source>
</evidence>
<evidence type="ECO:0000256" key="5">
    <source>
        <dbReference type="SAM" id="Phobius"/>
    </source>
</evidence>
<gene>
    <name evidence="7" type="ORF">GCM10023331_27750</name>
</gene>
<evidence type="ECO:0000256" key="2">
    <source>
        <dbReference type="ARBA" id="ARBA00022692"/>
    </source>
</evidence>
<comment type="subcellular location">
    <subcellularLocation>
        <location evidence="1">Membrane</location>
        <topology evidence="1">Multi-pass membrane protein</topology>
    </subcellularLocation>
</comment>
<feature type="transmembrane region" description="Helical" evidence="5">
    <location>
        <begin position="366"/>
        <end position="391"/>
    </location>
</feature>
<dbReference type="EMBL" id="BAABJX010000042">
    <property type="protein sequence ID" value="GAA4841172.1"/>
    <property type="molecule type" value="Genomic_DNA"/>
</dbReference>
<reference evidence="8" key="1">
    <citation type="journal article" date="2019" name="Int. J. Syst. Evol. Microbiol.">
        <title>The Global Catalogue of Microorganisms (GCM) 10K type strain sequencing project: providing services to taxonomists for standard genome sequencing and annotation.</title>
        <authorList>
            <consortium name="The Broad Institute Genomics Platform"/>
            <consortium name="The Broad Institute Genome Sequencing Center for Infectious Disease"/>
            <person name="Wu L."/>
            <person name="Ma J."/>
        </authorList>
    </citation>
    <scope>NUCLEOTIDE SEQUENCE [LARGE SCALE GENOMIC DNA]</scope>
    <source>
        <strain evidence="8">JCM 18326</strain>
    </source>
</reference>
<dbReference type="InterPro" id="IPR051533">
    <property type="entry name" value="WaaL-like"/>
</dbReference>
<dbReference type="PANTHER" id="PTHR37422">
    <property type="entry name" value="TEICHURONIC ACID BIOSYNTHESIS PROTEIN TUAE"/>
    <property type="match status" value="1"/>
</dbReference>
<feature type="transmembrane region" description="Helical" evidence="5">
    <location>
        <begin position="328"/>
        <end position="346"/>
    </location>
</feature>
<dbReference type="Proteomes" id="UP001500298">
    <property type="component" value="Unassembled WGS sequence"/>
</dbReference>
<evidence type="ECO:0000256" key="4">
    <source>
        <dbReference type="ARBA" id="ARBA00023136"/>
    </source>
</evidence>
<keyword evidence="3 5" id="KW-1133">Transmembrane helix</keyword>
<feature type="domain" description="O-antigen ligase-related" evidence="6">
    <location>
        <begin position="243"/>
        <end position="379"/>
    </location>
</feature>
<feature type="transmembrane region" description="Helical" evidence="5">
    <location>
        <begin position="121"/>
        <end position="143"/>
    </location>
</feature>
<sequence length="469" mass="52485">MLAMLLALFSVKIYFASGLLVILGIVGLPVALLIVFRPAFGVKLLVFLVYVMGTLIMLFPSLPIGIVIDLFILLLTLGRVLQDLNDKKFRLFKAPLVFSLALWVLWHLIELFNPIAASRVAWFYVVRPGIGYIMLFFVTYGLIKTKKDVKQMVYLCWGLSVLSAIWGIISVGQNYFDFEMRYLVAQDALKLVFIAGRYRAFGTMATPAQFGVITAQMGILAIVLLSAKYKWYQKLVFLVGIGVLFYGMAISGTRTGVVMIPVGAIFVVLLARNVKVYILTLIGGAFFAVLMVLPIQNYHVRRMQTAFSPEKDASYEVRMKNRERIKPFIYSHPMGGGLGTTGVWGKRFSPNTMLANFPPDSGYMRIAVEMGWVGLIIYLILWASITIKAMLGGWKVKDKEMKVIVAAIIASMLPLSVAEYAQDIIGKLPSNLLFWVWIGILFKAIKIGQETNDDDERILEGQQEPENAN</sequence>
<feature type="transmembrane region" description="Helical" evidence="5">
    <location>
        <begin position="208"/>
        <end position="225"/>
    </location>
</feature>
<dbReference type="Pfam" id="PF04932">
    <property type="entry name" value="Wzy_C"/>
    <property type="match status" value="1"/>
</dbReference>
<name>A0ABP9DHL4_9BACT</name>
<feature type="transmembrane region" description="Helical" evidence="5">
    <location>
        <begin position="237"/>
        <end position="270"/>
    </location>
</feature>
<protein>
    <recommendedName>
        <fullName evidence="6">O-antigen ligase-related domain-containing protein</fullName>
    </recommendedName>
</protein>
<accession>A0ABP9DHL4</accession>
<dbReference type="InterPro" id="IPR007016">
    <property type="entry name" value="O-antigen_ligase-rel_domated"/>
</dbReference>
<keyword evidence="2 5" id="KW-0812">Transmembrane</keyword>
<feature type="transmembrane region" description="Helical" evidence="5">
    <location>
        <begin position="403"/>
        <end position="422"/>
    </location>
</feature>
<feature type="transmembrane region" description="Helical" evidence="5">
    <location>
        <begin position="89"/>
        <end position="109"/>
    </location>
</feature>
<feature type="transmembrane region" description="Helical" evidence="5">
    <location>
        <begin position="276"/>
        <end position="295"/>
    </location>
</feature>
<organism evidence="7 8">
    <name type="scientific">Algivirga pacifica</name>
    <dbReference type="NCBI Taxonomy" id="1162670"/>
    <lineage>
        <taxon>Bacteria</taxon>
        <taxon>Pseudomonadati</taxon>
        <taxon>Bacteroidota</taxon>
        <taxon>Cytophagia</taxon>
        <taxon>Cytophagales</taxon>
        <taxon>Flammeovirgaceae</taxon>
        <taxon>Algivirga</taxon>
    </lineage>
</organism>
<keyword evidence="4 5" id="KW-0472">Membrane</keyword>
<proteinExistence type="predicted"/>
<evidence type="ECO:0000313" key="8">
    <source>
        <dbReference type="Proteomes" id="UP001500298"/>
    </source>
</evidence>
<evidence type="ECO:0000256" key="1">
    <source>
        <dbReference type="ARBA" id="ARBA00004141"/>
    </source>
</evidence>
<feature type="transmembrane region" description="Helical" evidence="5">
    <location>
        <begin position="12"/>
        <end position="35"/>
    </location>
</feature>
<feature type="transmembrane region" description="Helical" evidence="5">
    <location>
        <begin position="155"/>
        <end position="176"/>
    </location>
</feature>
<evidence type="ECO:0000256" key="3">
    <source>
        <dbReference type="ARBA" id="ARBA00022989"/>
    </source>
</evidence>
<keyword evidence="8" id="KW-1185">Reference proteome</keyword>
<dbReference type="PANTHER" id="PTHR37422:SF13">
    <property type="entry name" value="LIPOPOLYSACCHARIDE BIOSYNTHESIS PROTEIN PA4999-RELATED"/>
    <property type="match status" value="1"/>
</dbReference>